<dbReference type="AlphaFoldDB" id="A0A0F9KFR6"/>
<comment type="caution">
    <text evidence="1">The sequence shown here is derived from an EMBL/GenBank/DDBJ whole genome shotgun (WGS) entry which is preliminary data.</text>
</comment>
<name>A0A0F9KFR6_9ZZZZ</name>
<reference evidence="1" key="1">
    <citation type="journal article" date="2015" name="Nature">
        <title>Complex archaea that bridge the gap between prokaryotes and eukaryotes.</title>
        <authorList>
            <person name="Spang A."/>
            <person name="Saw J.H."/>
            <person name="Jorgensen S.L."/>
            <person name="Zaremba-Niedzwiedzka K."/>
            <person name="Martijn J."/>
            <person name="Lind A.E."/>
            <person name="van Eijk R."/>
            <person name="Schleper C."/>
            <person name="Guy L."/>
            <person name="Ettema T.J."/>
        </authorList>
    </citation>
    <scope>NUCLEOTIDE SEQUENCE</scope>
</reference>
<organism evidence="1">
    <name type="scientific">marine sediment metagenome</name>
    <dbReference type="NCBI Taxonomy" id="412755"/>
    <lineage>
        <taxon>unclassified sequences</taxon>
        <taxon>metagenomes</taxon>
        <taxon>ecological metagenomes</taxon>
    </lineage>
</organism>
<dbReference type="InterPro" id="IPR002187">
    <property type="entry name" value="N-reg_PII"/>
</dbReference>
<dbReference type="Pfam" id="PF00543">
    <property type="entry name" value="P-II"/>
    <property type="match status" value="1"/>
</dbReference>
<protein>
    <recommendedName>
        <fullName evidence="2">Nitrogen regulatory protein P-II</fullName>
    </recommendedName>
</protein>
<dbReference type="EMBL" id="LAZR01009281">
    <property type="protein sequence ID" value="KKM73576.1"/>
    <property type="molecule type" value="Genomic_DNA"/>
</dbReference>
<dbReference type="PROSITE" id="PS51343">
    <property type="entry name" value="PII_GLNB_DOM"/>
    <property type="match status" value="1"/>
</dbReference>
<proteinExistence type="predicted"/>
<sequence length="115" mass="12602">MTFKMILATVKTEISDKVVDAAKKAGVPGATIITARGTGIHEAKTFFGLSLEAQTDIILFLVEEHMVDEIMDVISEAGEFNKPGTGIAFSIPVDHVHGMESQIDKFKKEVQDNYF</sequence>
<evidence type="ECO:0000313" key="1">
    <source>
        <dbReference type="EMBL" id="KKM73576.1"/>
    </source>
</evidence>
<gene>
    <name evidence="1" type="ORF">LCGC14_1409090</name>
</gene>
<dbReference type="SMART" id="SM00938">
    <property type="entry name" value="P-II"/>
    <property type="match status" value="1"/>
</dbReference>
<accession>A0A0F9KFR6</accession>
<dbReference type="GO" id="GO:0030234">
    <property type="term" value="F:enzyme regulator activity"/>
    <property type="evidence" value="ECO:0007669"/>
    <property type="project" value="InterPro"/>
</dbReference>
<dbReference type="Gene3D" id="3.30.70.120">
    <property type="match status" value="1"/>
</dbReference>
<dbReference type="InterPro" id="IPR011322">
    <property type="entry name" value="N-reg_PII-like_a/b"/>
</dbReference>
<evidence type="ECO:0008006" key="2">
    <source>
        <dbReference type="Google" id="ProtNLM"/>
    </source>
</evidence>
<dbReference type="SUPFAM" id="SSF54913">
    <property type="entry name" value="GlnB-like"/>
    <property type="match status" value="1"/>
</dbReference>
<dbReference type="InterPro" id="IPR015867">
    <property type="entry name" value="N-reg_PII/ATP_PRibTrfase_C"/>
</dbReference>
<dbReference type="GO" id="GO:0006808">
    <property type="term" value="P:regulation of nitrogen utilization"/>
    <property type="evidence" value="ECO:0007669"/>
    <property type="project" value="InterPro"/>
</dbReference>